<name>A0A1A9ACU6_9ACTN</name>
<keyword evidence="1" id="KW-0812">Transmembrane</keyword>
<organism evidence="2 3">
    <name type="scientific">Micromonospora narathiwatensis</name>
    <dbReference type="NCBI Taxonomy" id="299146"/>
    <lineage>
        <taxon>Bacteria</taxon>
        <taxon>Bacillati</taxon>
        <taxon>Actinomycetota</taxon>
        <taxon>Actinomycetes</taxon>
        <taxon>Micromonosporales</taxon>
        <taxon>Micromonosporaceae</taxon>
        <taxon>Micromonospora</taxon>
    </lineage>
</organism>
<feature type="transmembrane region" description="Helical" evidence="1">
    <location>
        <begin position="43"/>
        <end position="61"/>
    </location>
</feature>
<gene>
    <name evidence="2" type="ORF">GA0070621_5334</name>
</gene>
<proteinExistence type="predicted"/>
<dbReference type="RefSeq" id="WP_157740061.1">
    <property type="nucleotide sequence ID" value="NZ_LT594324.1"/>
</dbReference>
<evidence type="ECO:0000313" key="3">
    <source>
        <dbReference type="Proteomes" id="UP000198765"/>
    </source>
</evidence>
<accession>A0A1A9ACU6</accession>
<keyword evidence="1" id="KW-1133">Transmembrane helix</keyword>
<dbReference type="AlphaFoldDB" id="A0A1A9ACU6"/>
<keyword evidence="1" id="KW-0472">Membrane</keyword>
<evidence type="ECO:0000313" key="2">
    <source>
        <dbReference type="EMBL" id="SBT54324.1"/>
    </source>
</evidence>
<dbReference type="PATRIC" id="fig|299146.4.peg.5505"/>
<sequence length="72" mass="7343">MPIARFNSSGYPPRGSRRAAWGGVVVVVVVVLVLGFAAGYGEAVMGALATAVVSAAVTEIIKVRIGSMPRNA</sequence>
<dbReference type="EMBL" id="LT594324">
    <property type="protein sequence ID" value="SBT54324.1"/>
    <property type="molecule type" value="Genomic_DNA"/>
</dbReference>
<protein>
    <submittedName>
        <fullName evidence="2">Uncharacterized protein</fullName>
    </submittedName>
</protein>
<keyword evidence="3" id="KW-1185">Reference proteome</keyword>
<evidence type="ECO:0000256" key="1">
    <source>
        <dbReference type="SAM" id="Phobius"/>
    </source>
</evidence>
<reference evidence="2 3" key="1">
    <citation type="submission" date="2016-06" db="EMBL/GenBank/DDBJ databases">
        <authorList>
            <person name="Kjaerup R.B."/>
            <person name="Dalgaard T.S."/>
            <person name="Juul-Madsen H.R."/>
        </authorList>
    </citation>
    <scope>NUCLEOTIDE SEQUENCE [LARGE SCALE GENOMIC DNA]</scope>
    <source>
        <strain evidence="2 3">DSM 45248</strain>
    </source>
</reference>
<dbReference type="Proteomes" id="UP000198765">
    <property type="component" value="Chromosome I"/>
</dbReference>
<feature type="transmembrane region" description="Helical" evidence="1">
    <location>
        <begin position="20"/>
        <end position="37"/>
    </location>
</feature>